<protein>
    <submittedName>
        <fullName evidence="1">Uncharacterized protein</fullName>
    </submittedName>
</protein>
<sequence>MPYHQESLDVSNPEASKLFSFAAQGQILPAWLAARYRRHALDNSINEILKKIHLKKIVDRYSKPLKVALIKSIYNKELQNYELFLYFVFDSDCDDCDERMEEFSKQFEDLLNTHKDCLITPYYVRDVDISLYEVEHAVVLYFDYLSFD</sequence>
<organism evidence="1">
    <name type="scientific">bioreactor metagenome</name>
    <dbReference type="NCBI Taxonomy" id="1076179"/>
    <lineage>
        <taxon>unclassified sequences</taxon>
        <taxon>metagenomes</taxon>
        <taxon>ecological metagenomes</taxon>
    </lineage>
</organism>
<dbReference type="AlphaFoldDB" id="A0A645ECE8"/>
<proteinExistence type="predicted"/>
<dbReference type="EMBL" id="VSSQ01044505">
    <property type="protein sequence ID" value="MPM98332.1"/>
    <property type="molecule type" value="Genomic_DNA"/>
</dbReference>
<gene>
    <name evidence="1" type="ORF">SDC9_145517</name>
</gene>
<comment type="caution">
    <text evidence="1">The sequence shown here is derived from an EMBL/GenBank/DDBJ whole genome shotgun (WGS) entry which is preliminary data.</text>
</comment>
<accession>A0A645ECE8</accession>
<reference evidence="1" key="1">
    <citation type="submission" date="2019-08" db="EMBL/GenBank/DDBJ databases">
        <authorList>
            <person name="Kucharzyk K."/>
            <person name="Murdoch R.W."/>
            <person name="Higgins S."/>
            <person name="Loffler F."/>
        </authorList>
    </citation>
    <scope>NUCLEOTIDE SEQUENCE</scope>
</reference>
<evidence type="ECO:0000313" key="1">
    <source>
        <dbReference type="EMBL" id="MPM98332.1"/>
    </source>
</evidence>
<name>A0A645ECE8_9ZZZZ</name>